<feature type="compositionally biased region" description="Polar residues" evidence="3">
    <location>
        <begin position="442"/>
        <end position="455"/>
    </location>
</feature>
<dbReference type="Pfam" id="PF10516">
    <property type="entry name" value="SHNi-TPR"/>
    <property type="match status" value="1"/>
</dbReference>
<feature type="compositionally biased region" description="Basic and acidic residues" evidence="3">
    <location>
        <begin position="115"/>
        <end position="126"/>
    </location>
</feature>
<evidence type="ECO:0000313" key="5">
    <source>
        <dbReference type="EMBL" id="KAL2039656.1"/>
    </source>
</evidence>
<keyword evidence="2" id="KW-0802">TPR repeat</keyword>
<evidence type="ECO:0000259" key="4">
    <source>
        <dbReference type="Pfam" id="PF10516"/>
    </source>
</evidence>
<dbReference type="InterPro" id="IPR051730">
    <property type="entry name" value="NASP-like"/>
</dbReference>
<dbReference type="InterPro" id="IPR019544">
    <property type="entry name" value="Tetratricopeptide_SHNi-TPR_dom"/>
</dbReference>
<name>A0ABR4A2X2_9LECA</name>
<feature type="region of interest" description="Disordered" evidence="3">
    <location>
        <begin position="421"/>
        <end position="484"/>
    </location>
</feature>
<reference evidence="5 6" key="1">
    <citation type="submission" date="2024-09" db="EMBL/GenBank/DDBJ databases">
        <title>Rethinking Asexuality: The Enigmatic Case of Functional Sexual Genes in Lepraria (Stereocaulaceae).</title>
        <authorList>
            <person name="Doellman M."/>
            <person name="Sun Y."/>
            <person name="Barcenas-Pena A."/>
            <person name="Lumbsch H.T."/>
            <person name="Grewe F."/>
        </authorList>
    </citation>
    <scope>NUCLEOTIDE SEQUENCE [LARGE SCALE GENOMIC DNA]</scope>
    <source>
        <strain evidence="5 6">Mercado 3170</strain>
    </source>
</reference>
<feature type="compositionally biased region" description="Basic and acidic residues" evidence="3">
    <location>
        <begin position="96"/>
        <end position="105"/>
    </location>
</feature>
<dbReference type="PANTHER" id="PTHR15081">
    <property type="entry name" value="NUCLEAR AUTOANTIGENIC SPERM PROTEIN NASP -RELATED"/>
    <property type="match status" value="1"/>
</dbReference>
<dbReference type="PANTHER" id="PTHR15081:SF1">
    <property type="entry name" value="NUCLEAR AUTOANTIGENIC SPERM PROTEIN"/>
    <property type="match status" value="1"/>
</dbReference>
<keyword evidence="1" id="KW-0677">Repeat</keyword>
<feature type="region of interest" description="Disordered" evidence="3">
    <location>
        <begin position="94"/>
        <end position="126"/>
    </location>
</feature>
<feature type="domain" description="Tetratricopeptide SHNi-TPR" evidence="4">
    <location>
        <begin position="237"/>
        <end position="274"/>
    </location>
</feature>
<feature type="region of interest" description="Disordered" evidence="3">
    <location>
        <begin position="339"/>
        <end position="358"/>
    </location>
</feature>
<evidence type="ECO:0000256" key="3">
    <source>
        <dbReference type="SAM" id="MobiDB-lite"/>
    </source>
</evidence>
<sequence length="484" mass="52910">MVDFVEMLPDSPDSATSAEIKANSVARLKDLTAQATLKYSVKDYNAAAELYSQATELQAEINGEMSPANADLLYAYGRCLYHVAVKNSDVLGSKVAGEKPQEGPKKSSKKKSKKEKLAEETEDSEKRLAEELVTTIVKEKDGNVKPETEADKASKPYFQFTGDENWDTFDEGEDDAEEDSDGAEEPDQEDDFGDAYEVLDLARVLLLKTIEGCKIDSGKGKAKGESQELRQVRERLADTHALQAEISLEAERFHTAVEDFRSALELKKALYPQESNLVAEAHYMLSLALEFASVTQQKNENGEVESGIEAVVDEAMREEAAQEMEAAIASCKMKIRQEEVNSRNGDQANGDAKGPKVTKRDIDDVKGMVKEMEQRLVDLRQPPVSLNDPTGMGTLDGSNPLSGILGSILGESPAAQKARLEEASKGATDLTNLVKRKKPAESSGSKATETEVQTNGKRKVEFSEEVEEVGTEKRAKITDGLDNA</sequence>
<evidence type="ECO:0000256" key="1">
    <source>
        <dbReference type="ARBA" id="ARBA00022737"/>
    </source>
</evidence>
<dbReference type="Proteomes" id="UP001590950">
    <property type="component" value="Unassembled WGS sequence"/>
</dbReference>
<organism evidence="5 6">
    <name type="scientific">Stereocaulon virgatum</name>
    <dbReference type="NCBI Taxonomy" id="373712"/>
    <lineage>
        <taxon>Eukaryota</taxon>
        <taxon>Fungi</taxon>
        <taxon>Dikarya</taxon>
        <taxon>Ascomycota</taxon>
        <taxon>Pezizomycotina</taxon>
        <taxon>Lecanoromycetes</taxon>
        <taxon>OSLEUM clade</taxon>
        <taxon>Lecanoromycetidae</taxon>
        <taxon>Lecanorales</taxon>
        <taxon>Lecanorineae</taxon>
        <taxon>Stereocaulaceae</taxon>
        <taxon>Stereocaulon</taxon>
    </lineage>
</organism>
<dbReference type="EMBL" id="JBEFKJ010000024">
    <property type="protein sequence ID" value="KAL2039656.1"/>
    <property type="molecule type" value="Genomic_DNA"/>
</dbReference>
<proteinExistence type="predicted"/>
<gene>
    <name evidence="5" type="ORF">N7G274_007515</name>
</gene>
<keyword evidence="6" id="KW-1185">Reference proteome</keyword>
<feature type="compositionally biased region" description="Acidic residues" evidence="3">
    <location>
        <begin position="164"/>
        <end position="191"/>
    </location>
</feature>
<protein>
    <recommendedName>
        <fullName evidence="4">Tetratricopeptide SHNi-TPR domain-containing protein</fullName>
    </recommendedName>
</protein>
<feature type="region of interest" description="Disordered" evidence="3">
    <location>
        <begin position="139"/>
        <end position="191"/>
    </location>
</feature>
<evidence type="ECO:0000313" key="6">
    <source>
        <dbReference type="Proteomes" id="UP001590950"/>
    </source>
</evidence>
<dbReference type="InterPro" id="IPR011990">
    <property type="entry name" value="TPR-like_helical_dom_sf"/>
</dbReference>
<feature type="compositionally biased region" description="Basic and acidic residues" evidence="3">
    <location>
        <begin position="470"/>
        <end position="484"/>
    </location>
</feature>
<comment type="caution">
    <text evidence="5">The sequence shown here is derived from an EMBL/GenBank/DDBJ whole genome shotgun (WGS) entry which is preliminary data.</text>
</comment>
<dbReference type="Gene3D" id="1.25.40.10">
    <property type="entry name" value="Tetratricopeptide repeat domain"/>
    <property type="match status" value="1"/>
</dbReference>
<feature type="compositionally biased region" description="Basic and acidic residues" evidence="3">
    <location>
        <begin position="139"/>
        <end position="154"/>
    </location>
</feature>
<evidence type="ECO:0000256" key="2">
    <source>
        <dbReference type="ARBA" id="ARBA00022803"/>
    </source>
</evidence>
<accession>A0ABR4A2X2</accession>